<organism evidence="2 3">
    <name type="scientific">Alteromonas halophila</name>
    <dbReference type="NCBI Taxonomy" id="516698"/>
    <lineage>
        <taxon>Bacteria</taxon>
        <taxon>Pseudomonadati</taxon>
        <taxon>Pseudomonadota</taxon>
        <taxon>Gammaproteobacteria</taxon>
        <taxon>Alteromonadales</taxon>
        <taxon>Alteromonadaceae</taxon>
        <taxon>Alteromonas/Salinimonas group</taxon>
        <taxon>Alteromonas</taxon>
    </lineage>
</organism>
<evidence type="ECO:0000313" key="3">
    <source>
        <dbReference type="Proteomes" id="UP000631300"/>
    </source>
</evidence>
<keyword evidence="1" id="KW-0472">Membrane</keyword>
<keyword evidence="1" id="KW-0812">Transmembrane</keyword>
<gene>
    <name evidence="2" type="ORF">GCM10007391_08660</name>
</gene>
<dbReference type="AlphaFoldDB" id="A0A918MVG4"/>
<reference evidence="2" key="1">
    <citation type="journal article" date="2014" name="Int. J. Syst. Evol. Microbiol.">
        <title>Complete genome sequence of Corynebacterium casei LMG S-19264T (=DSM 44701T), isolated from a smear-ripened cheese.</title>
        <authorList>
            <consortium name="US DOE Joint Genome Institute (JGI-PGF)"/>
            <person name="Walter F."/>
            <person name="Albersmeier A."/>
            <person name="Kalinowski J."/>
            <person name="Ruckert C."/>
        </authorList>
    </citation>
    <scope>NUCLEOTIDE SEQUENCE</scope>
    <source>
        <strain evidence="2">KCTC 22164</strain>
    </source>
</reference>
<proteinExistence type="predicted"/>
<protein>
    <submittedName>
        <fullName evidence="2">Uncharacterized protein</fullName>
    </submittedName>
</protein>
<evidence type="ECO:0000256" key="1">
    <source>
        <dbReference type="SAM" id="Phobius"/>
    </source>
</evidence>
<keyword evidence="1" id="KW-1133">Transmembrane helix</keyword>
<evidence type="ECO:0000313" key="2">
    <source>
        <dbReference type="EMBL" id="GGW78347.1"/>
    </source>
</evidence>
<reference evidence="2" key="2">
    <citation type="submission" date="2020-09" db="EMBL/GenBank/DDBJ databases">
        <authorList>
            <person name="Sun Q."/>
            <person name="Kim S."/>
        </authorList>
    </citation>
    <scope>NUCLEOTIDE SEQUENCE</scope>
    <source>
        <strain evidence="2">KCTC 22164</strain>
    </source>
</reference>
<dbReference type="EMBL" id="BMXP01000002">
    <property type="protein sequence ID" value="GGW78347.1"/>
    <property type="molecule type" value="Genomic_DNA"/>
</dbReference>
<dbReference type="Proteomes" id="UP000631300">
    <property type="component" value="Unassembled WGS sequence"/>
</dbReference>
<feature type="transmembrane region" description="Helical" evidence="1">
    <location>
        <begin position="29"/>
        <end position="48"/>
    </location>
</feature>
<keyword evidence="3" id="KW-1185">Reference proteome</keyword>
<sequence>MMNVYLQLAGTSVGLSALACTLCIALDAVPRSGLLLVFLLMVAIQIVHTRINAQECIKT</sequence>
<name>A0A918MVG4_9ALTE</name>
<comment type="caution">
    <text evidence="2">The sequence shown here is derived from an EMBL/GenBank/DDBJ whole genome shotgun (WGS) entry which is preliminary data.</text>
</comment>
<accession>A0A918MVG4</accession>